<sequence>MLGINGSLLGRMICLCLWWFFASTVVVVVTASDEKSVVQRELNQTPTWAVAGVCTFFIVVSVVLEKLIHKVGTPTFVLDSGSMGPSKESSSRCLGEDQIRYFLG</sequence>
<keyword evidence="10" id="KW-0732">Signal</keyword>
<dbReference type="EMBL" id="JAGKQM010000019">
    <property type="protein sequence ID" value="KAH0856938.1"/>
    <property type="molecule type" value="Genomic_DNA"/>
</dbReference>
<keyword evidence="12" id="KW-1185">Reference proteome</keyword>
<protein>
    <submittedName>
        <fullName evidence="11">Uncharacterized protein</fullName>
    </submittedName>
</protein>
<comment type="similarity">
    <text evidence="2">Belongs to the MLO family.</text>
</comment>
<evidence type="ECO:0000256" key="10">
    <source>
        <dbReference type="SAM" id="SignalP"/>
    </source>
</evidence>
<comment type="subcellular location">
    <subcellularLocation>
        <location evidence="1">Membrane</location>
        <topology evidence="1">Multi-pass membrane protein</topology>
    </subcellularLocation>
</comment>
<evidence type="ECO:0000313" key="11">
    <source>
        <dbReference type="EMBL" id="KAH0856938.1"/>
    </source>
</evidence>
<keyword evidence="4" id="KW-0611">Plant defense</keyword>
<evidence type="ECO:0000256" key="1">
    <source>
        <dbReference type="ARBA" id="ARBA00004141"/>
    </source>
</evidence>
<keyword evidence="6 9" id="KW-1133">Transmembrane helix</keyword>
<accession>A0ABQ7XM71</accession>
<evidence type="ECO:0000256" key="3">
    <source>
        <dbReference type="ARBA" id="ARBA00022692"/>
    </source>
</evidence>
<evidence type="ECO:0000256" key="5">
    <source>
        <dbReference type="ARBA" id="ARBA00022860"/>
    </source>
</evidence>
<gene>
    <name evidence="11" type="ORF">HID58_085199</name>
</gene>
<feature type="signal peptide" evidence="10">
    <location>
        <begin position="1"/>
        <end position="31"/>
    </location>
</feature>
<name>A0ABQ7XM71_BRANA</name>
<keyword evidence="8" id="KW-0568">Pathogenesis-related protein</keyword>
<keyword evidence="7 9" id="KW-0472">Membrane</keyword>
<evidence type="ECO:0000256" key="9">
    <source>
        <dbReference type="SAM" id="Phobius"/>
    </source>
</evidence>
<evidence type="ECO:0000313" key="12">
    <source>
        <dbReference type="Proteomes" id="UP000824890"/>
    </source>
</evidence>
<evidence type="ECO:0000256" key="8">
    <source>
        <dbReference type="ARBA" id="ARBA00023265"/>
    </source>
</evidence>
<evidence type="ECO:0000256" key="4">
    <source>
        <dbReference type="ARBA" id="ARBA00022821"/>
    </source>
</evidence>
<feature type="chain" id="PRO_5046066330" evidence="10">
    <location>
        <begin position="32"/>
        <end position="104"/>
    </location>
</feature>
<proteinExistence type="inferred from homology"/>
<evidence type="ECO:0000256" key="2">
    <source>
        <dbReference type="ARBA" id="ARBA00006574"/>
    </source>
</evidence>
<evidence type="ECO:0000256" key="7">
    <source>
        <dbReference type="ARBA" id="ARBA00023136"/>
    </source>
</evidence>
<keyword evidence="5" id="KW-0112">Calmodulin-binding</keyword>
<evidence type="ECO:0000256" key="6">
    <source>
        <dbReference type="ARBA" id="ARBA00022989"/>
    </source>
</evidence>
<feature type="transmembrane region" description="Helical" evidence="9">
    <location>
        <begin position="47"/>
        <end position="64"/>
    </location>
</feature>
<reference evidence="11 12" key="1">
    <citation type="submission" date="2021-05" db="EMBL/GenBank/DDBJ databases">
        <title>Genome Assembly of Synthetic Allotetraploid Brassica napus Reveals Homoeologous Exchanges between Subgenomes.</title>
        <authorList>
            <person name="Davis J.T."/>
        </authorList>
    </citation>
    <scope>NUCLEOTIDE SEQUENCE [LARGE SCALE GENOMIC DNA]</scope>
    <source>
        <strain evidence="12">cv. Da-Ae</strain>
        <tissue evidence="11">Seedling</tissue>
    </source>
</reference>
<comment type="caution">
    <text evidence="11">The sequence shown here is derived from an EMBL/GenBank/DDBJ whole genome shotgun (WGS) entry which is preliminary data.</text>
</comment>
<dbReference type="Proteomes" id="UP000824890">
    <property type="component" value="Unassembled WGS sequence"/>
</dbReference>
<keyword evidence="3 9" id="KW-0812">Transmembrane</keyword>
<dbReference type="InterPro" id="IPR004326">
    <property type="entry name" value="Mlo"/>
</dbReference>
<organism evidence="11 12">
    <name type="scientific">Brassica napus</name>
    <name type="common">Rape</name>
    <dbReference type="NCBI Taxonomy" id="3708"/>
    <lineage>
        <taxon>Eukaryota</taxon>
        <taxon>Viridiplantae</taxon>
        <taxon>Streptophyta</taxon>
        <taxon>Embryophyta</taxon>
        <taxon>Tracheophyta</taxon>
        <taxon>Spermatophyta</taxon>
        <taxon>Magnoliopsida</taxon>
        <taxon>eudicotyledons</taxon>
        <taxon>Gunneridae</taxon>
        <taxon>Pentapetalae</taxon>
        <taxon>rosids</taxon>
        <taxon>malvids</taxon>
        <taxon>Brassicales</taxon>
        <taxon>Brassicaceae</taxon>
        <taxon>Brassiceae</taxon>
        <taxon>Brassica</taxon>
    </lineage>
</organism>
<dbReference type="Pfam" id="PF03094">
    <property type="entry name" value="Mlo"/>
    <property type="match status" value="1"/>
</dbReference>